<sequence>MCFLHFLVVSWSKKFFLYISIEVVWLLWQKRTGRINISFLFALASFYIRDASPEKAPISQITVCTIRS</sequence>
<gene>
    <name evidence="1" type="ORF">LVIROSA_LOCUS19328</name>
</gene>
<dbReference type="EMBL" id="CAKMRJ010003334">
    <property type="protein sequence ID" value="CAH1432692.1"/>
    <property type="molecule type" value="Genomic_DNA"/>
</dbReference>
<keyword evidence="2" id="KW-1185">Reference proteome</keyword>
<reference evidence="1 2" key="1">
    <citation type="submission" date="2022-01" db="EMBL/GenBank/DDBJ databases">
        <authorList>
            <person name="Xiong W."/>
            <person name="Schranz E."/>
        </authorList>
    </citation>
    <scope>NUCLEOTIDE SEQUENCE [LARGE SCALE GENOMIC DNA]</scope>
</reference>
<dbReference type="Proteomes" id="UP001157418">
    <property type="component" value="Unassembled WGS sequence"/>
</dbReference>
<name>A0AAU9N3P3_9ASTR</name>
<evidence type="ECO:0000313" key="1">
    <source>
        <dbReference type="EMBL" id="CAH1432692.1"/>
    </source>
</evidence>
<proteinExistence type="predicted"/>
<evidence type="ECO:0000313" key="2">
    <source>
        <dbReference type="Proteomes" id="UP001157418"/>
    </source>
</evidence>
<organism evidence="1 2">
    <name type="scientific">Lactuca virosa</name>
    <dbReference type="NCBI Taxonomy" id="75947"/>
    <lineage>
        <taxon>Eukaryota</taxon>
        <taxon>Viridiplantae</taxon>
        <taxon>Streptophyta</taxon>
        <taxon>Embryophyta</taxon>
        <taxon>Tracheophyta</taxon>
        <taxon>Spermatophyta</taxon>
        <taxon>Magnoliopsida</taxon>
        <taxon>eudicotyledons</taxon>
        <taxon>Gunneridae</taxon>
        <taxon>Pentapetalae</taxon>
        <taxon>asterids</taxon>
        <taxon>campanulids</taxon>
        <taxon>Asterales</taxon>
        <taxon>Asteraceae</taxon>
        <taxon>Cichorioideae</taxon>
        <taxon>Cichorieae</taxon>
        <taxon>Lactucinae</taxon>
        <taxon>Lactuca</taxon>
    </lineage>
</organism>
<protein>
    <submittedName>
        <fullName evidence="1">Uncharacterized protein</fullName>
    </submittedName>
</protein>
<dbReference type="AlphaFoldDB" id="A0AAU9N3P3"/>
<comment type="caution">
    <text evidence="1">The sequence shown here is derived from an EMBL/GenBank/DDBJ whole genome shotgun (WGS) entry which is preliminary data.</text>
</comment>
<accession>A0AAU9N3P3</accession>